<evidence type="ECO:0000256" key="1">
    <source>
        <dbReference type="ARBA" id="ARBA00022729"/>
    </source>
</evidence>
<keyword evidence="1" id="KW-0732">Signal</keyword>
<evidence type="ECO:0000259" key="2">
    <source>
        <dbReference type="Pfam" id="PF02563"/>
    </source>
</evidence>
<sequence length="185" mass="20616">MRRGRLWWLVWCGLIVGSLFSLQGLAESEPTGMRSYQLGVGDKIQITVFGEKSLSVESRLPDIGVINYPFLGELELVGMTLSEVEQLIYDGLKGDYLVNPSVAVTILEYRPFFIDGEVKQPGGYPYQPGLSVNKAVALAGGYTERAERDDIEIVRERDDRTISLEVNVSAQIQPGDVITIPQRFF</sequence>
<evidence type="ECO:0000313" key="5">
    <source>
        <dbReference type="Proteomes" id="UP001209257"/>
    </source>
</evidence>
<dbReference type="InterPro" id="IPR003715">
    <property type="entry name" value="Poly_export_N"/>
</dbReference>
<dbReference type="EMBL" id="JAOTJC010000016">
    <property type="protein sequence ID" value="MCU7556118.1"/>
    <property type="molecule type" value="Genomic_DNA"/>
</dbReference>
<dbReference type="Pfam" id="PF02563">
    <property type="entry name" value="Poly_export"/>
    <property type="match status" value="1"/>
</dbReference>
<dbReference type="Gene3D" id="3.30.1950.10">
    <property type="entry name" value="wza like domain"/>
    <property type="match status" value="1"/>
</dbReference>
<dbReference type="Proteomes" id="UP001209257">
    <property type="component" value="Unassembled WGS sequence"/>
</dbReference>
<evidence type="ECO:0000313" key="4">
    <source>
        <dbReference type="EMBL" id="MCU7556118.1"/>
    </source>
</evidence>
<proteinExistence type="predicted"/>
<accession>A0ABT2VT74</accession>
<feature type="domain" description="Polysaccharide export protein N-terminal" evidence="2">
    <location>
        <begin position="34"/>
        <end position="106"/>
    </location>
</feature>
<comment type="caution">
    <text evidence="4">The sequence shown here is derived from an EMBL/GenBank/DDBJ whole genome shotgun (WGS) entry which is preliminary data.</text>
</comment>
<feature type="domain" description="Soluble ligand binding" evidence="3">
    <location>
        <begin position="112"/>
        <end position="156"/>
    </location>
</feature>
<reference evidence="5" key="1">
    <citation type="submission" date="2023-07" db="EMBL/GenBank/DDBJ databases">
        <title>Study on multiphase classification of strain Alteromonas salexigens isolated from the Yellow Sea.</title>
        <authorList>
            <person name="Sun L."/>
        </authorList>
    </citation>
    <scope>NUCLEOTIDE SEQUENCE [LARGE SCALE GENOMIC DNA]</scope>
    <source>
        <strain evidence="5">ASW11-19</strain>
    </source>
</reference>
<name>A0ABT2VT74_9ALTE</name>
<dbReference type="InterPro" id="IPR049712">
    <property type="entry name" value="Poly_export"/>
</dbReference>
<evidence type="ECO:0000259" key="3">
    <source>
        <dbReference type="Pfam" id="PF10531"/>
    </source>
</evidence>
<dbReference type="RefSeq" id="WP_262996453.1">
    <property type="nucleotide sequence ID" value="NZ_JAOTJC010000016.1"/>
</dbReference>
<gene>
    <name evidence="4" type="ORF">OCL06_16115</name>
</gene>
<dbReference type="Gene3D" id="3.10.560.10">
    <property type="entry name" value="Outer membrane lipoprotein wza domain like"/>
    <property type="match status" value="1"/>
</dbReference>
<protein>
    <submittedName>
        <fullName evidence="4">Polysaccharide export protein</fullName>
    </submittedName>
</protein>
<organism evidence="4 5">
    <name type="scientific">Alteromonas salexigens</name>
    <dbReference type="NCBI Taxonomy" id="2982530"/>
    <lineage>
        <taxon>Bacteria</taxon>
        <taxon>Pseudomonadati</taxon>
        <taxon>Pseudomonadota</taxon>
        <taxon>Gammaproteobacteria</taxon>
        <taxon>Alteromonadales</taxon>
        <taxon>Alteromonadaceae</taxon>
        <taxon>Alteromonas/Salinimonas group</taxon>
        <taxon>Alteromonas</taxon>
    </lineage>
</organism>
<keyword evidence="5" id="KW-1185">Reference proteome</keyword>
<dbReference type="Pfam" id="PF10531">
    <property type="entry name" value="SLBB"/>
    <property type="match status" value="1"/>
</dbReference>
<dbReference type="PANTHER" id="PTHR33619:SF3">
    <property type="entry name" value="POLYSACCHARIDE EXPORT PROTEIN GFCE-RELATED"/>
    <property type="match status" value="1"/>
</dbReference>
<dbReference type="PANTHER" id="PTHR33619">
    <property type="entry name" value="POLYSACCHARIDE EXPORT PROTEIN GFCE-RELATED"/>
    <property type="match status" value="1"/>
</dbReference>
<dbReference type="InterPro" id="IPR019554">
    <property type="entry name" value="Soluble_ligand-bd"/>
</dbReference>